<feature type="region of interest" description="Disordered" evidence="1">
    <location>
        <begin position="1"/>
        <end position="43"/>
    </location>
</feature>
<protein>
    <recommendedName>
        <fullName evidence="3">Ribosome-binding factor A</fullName>
    </recommendedName>
</protein>
<dbReference type="SUPFAM" id="SSF89919">
    <property type="entry name" value="Ribosome-binding factor A, RbfA"/>
    <property type="match status" value="1"/>
</dbReference>
<evidence type="ECO:0008006" key="3">
    <source>
        <dbReference type="Google" id="ProtNLM"/>
    </source>
</evidence>
<dbReference type="InterPro" id="IPR015946">
    <property type="entry name" value="KH_dom-like_a/b"/>
</dbReference>
<dbReference type="Gene3D" id="3.30.300.20">
    <property type="match status" value="1"/>
</dbReference>
<feature type="compositionally biased region" description="Basic and acidic residues" evidence="1">
    <location>
        <begin position="22"/>
        <end position="43"/>
    </location>
</feature>
<dbReference type="AlphaFoldDB" id="A0A3B1E6P2"/>
<reference evidence="2" key="1">
    <citation type="submission" date="2018-06" db="EMBL/GenBank/DDBJ databases">
        <authorList>
            <person name="Zhirakovskaya E."/>
        </authorList>
    </citation>
    <scope>NUCLEOTIDE SEQUENCE</scope>
</reference>
<proteinExistence type="predicted"/>
<evidence type="ECO:0000256" key="1">
    <source>
        <dbReference type="SAM" id="MobiDB-lite"/>
    </source>
</evidence>
<name>A0A3B1E6P2_9ZZZZ</name>
<dbReference type="InterPro" id="IPR023799">
    <property type="entry name" value="RbfA_dom_sf"/>
</dbReference>
<dbReference type="EMBL" id="UOGK01000642">
    <property type="protein sequence ID" value="VAX42105.1"/>
    <property type="molecule type" value="Genomic_DNA"/>
</dbReference>
<gene>
    <name evidence="2" type="ORF">MNBD_PLANCTO03-2012</name>
</gene>
<sequence>MKSDDAKRRAAARSLCADLYDDDRPPPRRREGQRSESSNDRKTMQFCAQVRRVLQSHIPSHRCPEFIDLFIETVEPAPDASRLRVVISIPARSLHTPAAIHLQLAAMTGFLRSEIASAISRKRVPTLSFDLTPGKESL</sequence>
<evidence type="ECO:0000313" key="2">
    <source>
        <dbReference type="EMBL" id="VAX42105.1"/>
    </source>
</evidence>
<organism evidence="2">
    <name type="scientific">hydrothermal vent metagenome</name>
    <dbReference type="NCBI Taxonomy" id="652676"/>
    <lineage>
        <taxon>unclassified sequences</taxon>
        <taxon>metagenomes</taxon>
        <taxon>ecological metagenomes</taxon>
    </lineage>
</organism>
<accession>A0A3B1E6P2</accession>